<dbReference type="InterPro" id="IPR046357">
    <property type="entry name" value="PPIase_dom_sf"/>
</dbReference>
<dbReference type="Pfam" id="PF13624">
    <property type="entry name" value="SurA_N_3"/>
    <property type="match status" value="1"/>
</dbReference>
<evidence type="ECO:0000259" key="13">
    <source>
        <dbReference type="PROSITE" id="PS50198"/>
    </source>
</evidence>
<organism evidence="14 15">
    <name type="scientific">Fluctibacter corallii</name>
    <dbReference type="NCBI Taxonomy" id="2984329"/>
    <lineage>
        <taxon>Bacteria</taxon>
        <taxon>Pseudomonadati</taxon>
        <taxon>Pseudomonadota</taxon>
        <taxon>Gammaproteobacteria</taxon>
        <taxon>Alteromonadales</taxon>
        <taxon>Alteromonadaceae</taxon>
        <taxon>Fluctibacter</taxon>
    </lineage>
</organism>
<dbReference type="PANTHER" id="PTHR47529:SF1">
    <property type="entry name" value="PERIPLASMIC CHAPERONE PPID"/>
    <property type="match status" value="1"/>
</dbReference>
<keyword evidence="3" id="KW-0997">Cell inner membrane</keyword>
<comment type="subcellular location">
    <subcellularLocation>
        <location evidence="1">Cell inner membrane</location>
        <topology evidence="1">Single-pass type II membrane protein</topology>
        <orientation evidence="1">Periplasmic side</orientation>
    </subcellularLocation>
</comment>
<evidence type="ECO:0000256" key="9">
    <source>
        <dbReference type="ARBA" id="ARBA00040743"/>
    </source>
</evidence>
<protein>
    <recommendedName>
        <fullName evidence="9">Periplasmic chaperone PpiD</fullName>
    </recommendedName>
    <alternativeName>
        <fullName evidence="10">Periplasmic folding chaperone</fullName>
    </alternativeName>
</protein>
<comment type="caution">
    <text evidence="14">The sequence shown here is derived from an EMBL/GenBank/DDBJ whole genome shotgun (WGS) entry which is preliminary data.</text>
</comment>
<accession>A0ABT3A8M1</accession>
<evidence type="ECO:0000256" key="5">
    <source>
        <dbReference type="ARBA" id="ARBA00022989"/>
    </source>
</evidence>
<keyword evidence="11" id="KW-0697">Rotamase</keyword>
<evidence type="ECO:0000256" key="3">
    <source>
        <dbReference type="ARBA" id="ARBA00022519"/>
    </source>
</evidence>
<keyword evidence="5 12" id="KW-1133">Transmembrane helix</keyword>
<gene>
    <name evidence="14" type="ORF">OE749_10075</name>
</gene>
<dbReference type="PROSITE" id="PS50198">
    <property type="entry name" value="PPIC_PPIASE_2"/>
    <property type="match status" value="1"/>
</dbReference>
<evidence type="ECO:0000313" key="14">
    <source>
        <dbReference type="EMBL" id="MCV2885038.1"/>
    </source>
</evidence>
<evidence type="ECO:0000256" key="12">
    <source>
        <dbReference type="SAM" id="Phobius"/>
    </source>
</evidence>
<keyword evidence="7" id="KW-0143">Chaperone</keyword>
<dbReference type="Gene3D" id="1.10.4030.10">
    <property type="entry name" value="Porin chaperone SurA, peptide-binding domain"/>
    <property type="match status" value="1"/>
</dbReference>
<evidence type="ECO:0000256" key="11">
    <source>
        <dbReference type="PROSITE-ProRule" id="PRU00278"/>
    </source>
</evidence>
<dbReference type="SUPFAM" id="SSF109998">
    <property type="entry name" value="Triger factor/SurA peptide-binding domain-like"/>
    <property type="match status" value="1"/>
</dbReference>
<dbReference type="PANTHER" id="PTHR47529">
    <property type="entry name" value="PEPTIDYL-PROLYL CIS-TRANS ISOMERASE D"/>
    <property type="match status" value="1"/>
</dbReference>
<evidence type="ECO:0000256" key="4">
    <source>
        <dbReference type="ARBA" id="ARBA00022692"/>
    </source>
</evidence>
<dbReference type="RefSeq" id="WP_263712324.1">
    <property type="nucleotide sequence ID" value="NZ_JAOWKX010000004.1"/>
</dbReference>
<evidence type="ECO:0000256" key="6">
    <source>
        <dbReference type="ARBA" id="ARBA00023136"/>
    </source>
</evidence>
<evidence type="ECO:0000256" key="10">
    <source>
        <dbReference type="ARBA" id="ARBA00042775"/>
    </source>
</evidence>
<keyword evidence="2" id="KW-1003">Cell membrane</keyword>
<dbReference type="EMBL" id="JAOWKX010000004">
    <property type="protein sequence ID" value="MCV2885038.1"/>
    <property type="molecule type" value="Genomic_DNA"/>
</dbReference>
<dbReference type="InterPro" id="IPR000297">
    <property type="entry name" value="PPIase_PpiC"/>
</dbReference>
<comment type="similarity">
    <text evidence="8">Belongs to the PpiD chaperone family.</text>
</comment>
<evidence type="ECO:0000256" key="1">
    <source>
        <dbReference type="ARBA" id="ARBA00004382"/>
    </source>
</evidence>
<dbReference type="SUPFAM" id="SSF54534">
    <property type="entry name" value="FKBP-like"/>
    <property type="match status" value="1"/>
</dbReference>
<sequence>MLEKIREGSQGFWAIVILGLVILSFVFAGVGGYISSSTDAPAAKVNGEVITMQTLERAYQNERARMESQYGEAFSAMAADADYLKQFRDGVLDRLIADELIEQVAKGMDLRVSDAQVREAISAMPEFQIAGKFSRDRFDALLRQAGFQPHTFMDYMRDEMTRQQVIRALLGSEFATKNAAQTVFALQRQTRDIKYLTVSSDEFKNDVSVTEEELQAYYQDNLTQYDTEEQVSVEYVELKVADLMPNVDVSEEDALGFYEDNKNNYQTEEERRVSHILIEFGDDKEAAKEKAESLLAQLRDGADFEVLATENSEDLFSAENGGDLDWFVKGSFDPAFEDAAFSLTKGDISDVVESASGFHIIQLTDVKAQEVTAYDDVKEDIYATLKEEKAQEEFYNLQLRMEEVAFESPDSLEDVAAEVNSEVNSTALFSRNTAPQPIASQAALVSAFDPAIIEDAVNSDVIEVEEGHVLVLRVAEHKPERTKSFDEVKNTIETALLAEKVQEAAKAWADSVIVSLQNGEDVASKLEEKSLEWKTAEGVTRFGANVSPAIAETAFKLGAVSQPRDVALLNNGDVSIVELVDIHSATEPQPQELAGIQQQLQSAKSQQMMADLIESLKSDADIERF</sequence>
<keyword evidence="11" id="KW-0413">Isomerase</keyword>
<evidence type="ECO:0000256" key="7">
    <source>
        <dbReference type="ARBA" id="ARBA00023186"/>
    </source>
</evidence>
<evidence type="ECO:0000256" key="2">
    <source>
        <dbReference type="ARBA" id="ARBA00022475"/>
    </source>
</evidence>
<dbReference type="Proteomes" id="UP001652504">
    <property type="component" value="Unassembled WGS sequence"/>
</dbReference>
<dbReference type="Pfam" id="PF13616">
    <property type="entry name" value="Rotamase_3"/>
    <property type="match status" value="1"/>
</dbReference>
<dbReference type="InterPro" id="IPR027304">
    <property type="entry name" value="Trigger_fact/SurA_dom_sf"/>
</dbReference>
<evidence type="ECO:0000313" key="15">
    <source>
        <dbReference type="Proteomes" id="UP001652504"/>
    </source>
</evidence>
<keyword evidence="6 12" id="KW-0472">Membrane</keyword>
<dbReference type="InterPro" id="IPR052029">
    <property type="entry name" value="PpiD_chaperone"/>
</dbReference>
<keyword evidence="15" id="KW-1185">Reference proteome</keyword>
<proteinExistence type="inferred from homology"/>
<feature type="domain" description="PpiC" evidence="13">
    <location>
        <begin position="268"/>
        <end position="365"/>
    </location>
</feature>
<reference evidence="14 15" key="1">
    <citation type="submission" date="2022-10" db="EMBL/GenBank/DDBJ databases">
        <title>Aestuariibacter sp. AA17 isolated from Montipora capitata coral fragment.</title>
        <authorList>
            <person name="Emsley S.A."/>
            <person name="Pfannmuller K.M."/>
            <person name="Loughran R.M."/>
            <person name="Shlafstein M."/>
            <person name="Papke E."/>
            <person name="Saw J.H."/>
            <person name="Ushijima B."/>
            <person name="Videau P."/>
        </authorList>
    </citation>
    <scope>NUCLEOTIDE SEQUENCE [LARGE SCALE GENOMIC DNA]</scope>
    <source>
        <strain evidence="14 15">AA17</strain>
    </source>
</reference>
<evidence type="ECO:0000256" key="8">
    <source>
        <dbReference type="ARBA" id="ARBA00038408"/>
    </source>
</evidence>
<feature type="transmembrane region" description="Helical" evidence="12">
    <location>
        <begin position="12"/>
        <end position="34"/>
    </location>
</feature>
<keyword evidence="4 12" id="KW-0812">Transmembrane</keyword>
<dbReference type="Gene3D" id="3.10.50.40">
    <property type="match status" value="1"/>
</dbReference>
<name>A0ABT3A8M1_9ALTE</name>